<keyword evidence="2" id="KW-0805">Transcription regulation</keyword>
<dbReference type="Pfam" id="PF12767">
    <property type="entry name" value="SAGA-Tad1"/>
    <property type="match status" value="1"/>
</dbReference>
<dbReference type="Proteomes" id="UP000077266">
    <property type="component" value="Unassembled WGS sequence"/>
</dbReference>
<evidence type="ECO:0008006" key="8">
    <source>
        <dbReference type="Google" id="ProtNLM"/>
    </source>
</evidence>
<evidence type="ECO:0000256" key="2">
    <source>
        <dbReference type="ARBA" id="ARBA00023015"/>
    </source>
</evidence>
<name>A0A165MYT5_EXIGL</name>
<keyword evidence="3" id="KW-0804">Transcription</keyword>
<dbReference type="GO" id="GO:0000124">
    <property type="term" value="C:SAGA complex"/>
    <property type="evidence" value="ECO:0007669"/>
    <property type="project" value="TreeGrafter"/>
</dbReference>
<dbReference type="STRING" id="1314781.A0A165MYT5"/>
<dbReference type="InterPro" id="IPR024738">
    <property type="entry name" value="Hfi1/Tada1"/>
</dbReference>
<accession>A0A165MYT5</accession>
<dbReference type="GO" id="GO:0005634">
    <property type="term" value="C:nucleus"/>
    <property type="evidence" value="ECO:0007669"/>
    <property type="project" value="UniProtKB-SubCell"/>
</dbReference>
<keyword evidence="4" id="KW-0539">Nucleus</keyword>
<dbReference type="OrthoDB" id="10264870at2759"/>
<evidence type="ECO:0000313" key="6">
    <source>
        <dbReference type="EMBL" id="KZV99957.1"/>
    </source>
</evidence>
<evidence type="ECO:0000256" key="5">
    <source>
        <dbReference type="SAM" id="MobiDB-lite"/>
    </source>
</evidence>
<feature type="compositionally biased region" description="Basic and acidic residues" evidence="5">
    <location>
        <begin position="270"/>
        <end position="280"/>
    </location>
</feature>
<feature type="region of interest" description="Disordered" evidence="5">
    <location>
        <begin position="72"/>
        <end position="97"/>
    </location>
</feature>
<gene>
    <name evidence="6" type="ORF">EXIGLDRAFT_604916</name>
</gene>
<dbReference type="FunCoup" id="A0A165MYT5">
    <property type="interactions" value="32"/>
</dbReference>
<reference evidence="6 7" key="1">
    <citation type="journal article" date="2016" name="Mol. Biol. Evol.">
        <title>Comparative Genomics of Early-Diverging Mushroom-Forming Fungi Provides Insights into the Origins of Lignocellulose Decay Capabilities.</title>
        <authorList>
            <person name="Nagy L.G."/>
            <person name="Riley R."/>
            <person name="Tritt A."/>
            <person name="Adam C."/>
            <person name="Daum C."/>
            <person name="Floudas D."/>
            <person name="Sun H."/>
            <person name="Yadav J.S."/>
            <person name="Pangilinan J."/>
            <person name="Larsson K.H."/>
            <person name="Matsuura K."/>
            <person name="Barry K."/>
            <person name="Labutti K."/>
            <person name="Kuo R."/>
            <person name="Ohm R.A."/>
            <person name="Bhattacharya S.S."/>
            <person name="Shirouzu T."/>
            <person name="Yoshinaga Y."/>
            <person name="Martin F.M."/>
            <person name="Grigoriev I.V."/>
            <person name="Hibbett D.S."/>
        </authorList>
    </citation>
    <scope>NUCLEOTIDE SEQUENCE [LARGE SCALE GENOMIC DNA]</scope>
    <source>
        <strain evidence="6 7">HHB12029</strain>
    </source>
</reference>
<sequence>MRTALEIKTQLADELGSHGLPYWRTLSDYLCAKISRQEFEDIVKQYLHVPRLVQLHNALLISIITNAGSHVPPSTMPMAGRAQRKRRRLRAYQGDEAEATASRSARLKQWALAAGKRERERVQALGYSEPVAEPHLRDEILQERGVHKVPEVTEGRAEMLHTVRLASTTRGITQQHLHERLSLASAQHGLSPHISKSVSSLMNLAVEAMLKKLVTHALAQTSSSRAITSIRPVAPPSSTLGVSAFDTVLTISPSVLPNLSAAATRMAMGEPDHADERDRTSWVIPRAPPKGGQAQPAPPRRDDLGFYDPRFQLASIIREHSGVREVINSSNVPTHR</sequence>
<evidence type="ECO:0000256" key="4">
    <source>
        <dbReference type="ARBA" id="ARBA00023242"/>
    </source>
</evidence>
<dbReference type="PANTHER" id="PTHR21277">
    <property type="entry name" value="TRANSCRIPTIONAL ADAPTER 1"/>
    <property type="match status" value="1"/>
</dbReference>
<evidence type="ECO:0000256" key="3">
    <source>
        <dbReference type="ARBA" id="ARBA00023163"/>
    </source>
</evidence>
<dbReference type="AlphaFoldDB" id="A0A165MYT5"/>
<protein>
    <recommendedName>
        <fullName evidence="8">Transcriptional regulator of RNA polII, SAGA, subunit-domain-containing protein</fullName>
    </recommendedName>
</protein>
<feature type="region of interest" description="Disordered" evidence="5">
    <location>
        <begin position="268"/>
        <end position="302"/>
    </location>
</feature>
<proteinExistence type="predicted"/>
<dbReference type="InParanoid" id="A0A165MYT5"/>
<dbReference type="GO" id="GO:0003713">
    <property type="term" value="F:transcription coactivator activity"/>
    <property type="evidence" value="ECO:0007669"/>
    <property type="project" value="TreeGrafter"/>
</dbReference>
<dbReference type="GO" id="GO:0006357">
    <property type="term" value="P:regulation of transcription by RNA polymerase II"/>
    <property type="evidence" value="ECO:0007669"/>
    <property type="project" value="TreeGrafter"/>
</dbReference>
<comment type="subcellular location">
    <subcellularLocation>
        <location evidence="1">Nucleus</location>
    </subcellularLocation>
</comment>
<evidence type="ECO:0000313" key="7">
    <source>
        <dbReference type="Proteomes" id="UP000077266"/>
    </source>
</evidence>
<evidence type="ECO:0000256" key="1">
    <source>
        <dbReference type="ARBA" id="ARBA00004123"/>
    </source>
</evidence>
<keyword evidence="7" id="KW-1185">Reference proteome</keyword>
<dbReference type="EMBL" id="KV425904">
    <property type="protein sequence ID" value="KZV99957.1"/>
    <property type="molecule type" value="Genomic_DNA"/>
</dbReference>
<dbReference type="PANTHER" id="PTHR21277:SF5">
    <property type="entry name" value="TRANSCRIPTIONAL ADAPTER 1"/>
    <property type="match status" value="1"/>
</dbReference>
<organism evidence="6 7">
    <name type="scientific">Exidia glandulosa HHB12029</name>
    <dbReference type="NCBI Taxonomy" id="1314781"/>
    <lineage>
        <taxon>Eukaryota</taxon>
        <taxon>Fungi</taxon>
        <taxon>Dikarya</taxon>
        <taxon>Basidiomycota</taxon>
        <taxon>Agaricomycotina</taxon>
        <taxon>Agaricomycetes</taxon>
        <taxon>Auriculariales</taxon>
        <taxon>Exidiaceae</taxon>
        <taxon>Exidia</taxon>
    </lineage>
</organism>